<dbReference type="Proteomes" id="UP000240500">
    <property type="component" value="Chromosome 6"/>
</dbReference>
<protein>
    <submittedName>
        <fullName evidence="3">Uncharacterized protein</fullName>
    </submittedName>
</protein>
<feature type="region of interest" description="Disordered" evidence="2">
    <location>
        <begin position="1"/>
        <end position="70"/>
    </location>
</feature>
<sequence length="484" mass="58088">MLRLSNSFHTGSSTASKKCEGEKKVKNKGNVGKRDNKNKHENKDKNKDEYENKDKNKDEYENNNNNMNEERNIYENGNISESNYINTNNKDECYKIYDKSNTYDNYACDDYNINNYNSSYIEHFNNSLNKEQNIIYKKKTNNFNVNKAIVIKNKITYNKEKEVKNISMPLYNYKTNEMNKLSFDISNMNISPMNQKYINKNTSLKSICTTNNNNNKRNVLIDDLKTIKSEIVELRNHNNTCNDKLVKDLVMYSFSNSVHVDLKKEDMLIQYEKYKHNKKEKKRKRNNNYKMKYKIFKKSVLYSNYYGPDIIHLFNQTKLNLSFYQREIDDFLNVIRNLQNIVLIEREKYNELKEVLKYTTEEIEKENSKLYEELNTYKQKYNKLKGYISNIGYGNLFNIKYNDDKNIKYNNNKEKSYMDLGNIYDNEYNEDNYDSIDMDKEVEKEYDYVIVNKNFNLGNDHCNNKYINRFRNSKNSSLLNYLDF</sequence>
<evidence type="ECO:0000256" key="2">
    <source>
        <dbReference type="SAM" id="MobiDB-lite"/>
    </source>
</evidence>
<accession>A0A2P9D8Q3</accession>
<feature type="coiled-coil region" evidence="1">
    <location>
        <begin position="321"/>
        <end position="380"/>
    </location>
</feature>
<evidence type="ECO:0000256" key="1">
    <source>
        <dbReference type="SAM" id="Coils"/>
    </source>
</evidence>
<dbReference type="AlphaFoldDB" id="A0A2P9D8Q3"/>
<gene>
    <name evidence="3" type="ORF">PRG01_0602400</name>
</gene>
<reference evidence="3 4" key="1">
    <citation type="submission" date="2016-09" db="EMBL/GenBank/DDBJ databases">
        <authorList>
            <consortium name="Pathogen Informatics"/>
        </authorList>
    </citation>
    <scope>NUCLEOTIDE SEQUENCE [LARGE SCALE GENOMIC DNA]</scope>
</reference>
<dbReference type="VEuPathDB" id="PlasmoDB:PRCDC_0601500"/>
<name>A0A2P9D8Q3_PLARE</name>
<evidence type="ECO:0000313" key="4">
    <source>
        <dbReference type="Proteomes" id="UP000240500"/>
    </source>
</evidence>
<keyword evidence="1" id="KW-0175">Coiled coil</keyword>
<dbReference type="VEuPathDB" id="PlasmoDB:PRG01_0602400"/>
<proteinExistence type="predicted"/>
<evidence type="ECO:0000313" key="3">
    <source>
        <dbReference type="EMBL" id="SOV77373.1"/>
    </source>
</evidence>
<organism evidence="3 4">
    <name type="scientific">Plasmodium reichenowi</name>
    <dbReference type="NCBI Taxonomy" id="5854"/>
    <lineage>
        <taxon>Eukaryota</taxon>
        <taxon>Sar</taxon>
        <taxon>Alveolata</taxon>
        <taxon>Apicomplexa</taxon>
        <taxon>Aconoidasida</taxon>
        <taxon>Haemosporida</taxon>
        <taxon>Plasmodiidae</taxon>
        <taxon>Plasmodium</taxon>
        <taxon>Plasmodium (Laverania)</taxon>
    </lineage>
</organism>
<feature type="compositionally biased region" description="Polar residues" evidence="2">
    <location>
        <begin position="1"/>
        <end position="16"/>
    </location>
</feature>
<dbReference type="EMBL" id="LT969569">
    <property type="protein sequence ID" value="SOV77373.1"/>
    <property type="molecule type" value="Genomic_DNA"/>
</dbReference>
<dbReference type="OrthoDB" id="387678at2759"/>
<feature type="compositionally biased region" description="Basic and acidic residues" evidence="2">
    <location>
        <begin position="32"/>
        <end position="60"/>
    </location>
</feature>